<feature type="active site" description="Glycyl thioester intermediate" evidence="11">
    <location>
        <position position="1044"/>
    </location>
</feature>
<keyword evidence="8" id="KW-0687">Ribonucleoprotein</keyword>
<dbReference type="Proteomes" id="UP000475862">
    <property type="component" value="Unassembled WGS sequence"/>
</dbReference>
<evidence type="ECO:0000256" key="9">
    <source>
        <dbReference type="ARBA" id="ARBA00035263"/>
    </source>
</evidence>
<keyword evidence="3" id="KW-0808">Transferase</keyword>
<evidence type="ECO:0000256" key="13">
    <source>
        <dbReference type="SAM" id="MobiDB-lite"/>
    </source>
</evidence>
<dbReference type="Gene3D" id="3.30.2160.10">
    <property type="entry name" value="Hect, E3 ligase catalytic domain"/>
    <property type="match status" value="1"/>
</dbReference>
<feature type="repeat" description="RCC1" evidence="12">
    <location>
        <begin position="339"/>
        <end position="403"/>
    </location>
</feature>
<keyword evidence="5 11" id="KW-0833">Ubl conjugation pathway</keyword>
<dbReference type="PRINTS" id="PR00633">
    <property type="entry name" value="RCCNDNSATION"/>
</dbReference>
<dbReference type="FunFam" id="3.30.1320.10:FF:000004">
    <property type="entry name" value="28S ribosomal protein S16, mitochondrial"/>
    <property type="match status" value="1"/>
</dbReference>
<dbReference type="GO" id="GO:0003735">
    <property type="term" value="F:structural constituent of ribosome"/>
    <property type="evidence" value="ECO:0007669"/>
    <property type="project" value="InterPro"/>
</dbReference>
<dbReference type="GO" id="GO:0005743">
    <property type="term" value="C:mitochondrial inner membrane"/>
    <property type="evidence" value="ECO:0007669"/>
    <property type="project" value="UniProtKB-ARBA"/>
</dbReference>
<evidence type="ECO:0000313" key="16">
    <source>
        <dbReference type="Proteomes" id="UP000475862"/>
    </source>
</evidence>
<feature type="repeat" description="RCC1" evidence="12">
    <location>
        <begin position="78"/>
        <end position="127"/>
    </location>
</feature>
<dbReference type="PANTHER" id="PTHR45622">
    <property type="entry name" value="UBIQUITIN-PROTEIN LIGASE E3A-RELATED"/>
    <property type="match status" value="1"/>
</dbReference>
<keyword evidence="4" id="KW-0677">Repeat</keyword>
<accession>A0A6G0TN46</accession>
<dbReference type="GO" id="GO:0004842">
    <property type="term" value="F:ubiquitin-protein transferase activity"/>
    <property type="evidence" value="ECO:0007669"/>
    <property type="project" value="InterPro"/>
</dbReference>
<keyword evidence="7" id="KW-0496">Mitochondrion</keyword>
<dbReference type="SUPFAM" id="SSF50985">
    <property type="entry name" value="RCC1/BLIP-II"/>
    <property type="match status" value="1"/>
</dbReference>
<evidence type="ECO:0000256" key="1">
    <source>
        <dbReference type="ARBA" id="ARBA00004173"/>
    </source>
</evidence>
<dbReference type="GO" id="GO:0015935">
    <property type="term" value="C:small ribosomal subunit"/>
    <property type="evidence" value="ECO:0007669"/>
    <property type="project" value="UniProtKB-ARBA"/>
</dbReference>
<evidence type="ECO:0000256" key="10">
    <source>
        <dbReference type="ARBA" id="ARBA00035438"/>
    </source>
</evidence>
<reference evidence="15 16" key="1">
    <citation type="submission" date="2019-08" db="EMBL/GenBank/DDBJ databases">
        <title>The genome of the soybean aphid Biotype 1, its phylome, world population structure and adaptation to the North American continent.</title>
        <authorList>
            <person name="Giordano R."/>
            <person name="Donthu R.K."/>
            <person name="Hernandez A.G."/>
            <person name="Wright C.L."/>
            <person name="Zimin A.V."/>
        </authorList>
    </citation>
    <scope>NUCLEOTIDE SEQUENCE [LARGE SCALE GENOMIC DNA]</scope>
    <source>
        <tissue evidence="15">Whole aphids</tissue>
    </source>
</reference>
<comment type="caution">
    <text evidence="15">The sequence shown here is derived from an EMBL/GenBank/DDBJ whole genome shotgun (WGS) entry which is preliminary data.</text>
</comment>
<feature type="repeat" description="RCC1" evidence="12">
    <location>
        <begin position="234"/>
        <end position="285"/>
    </location>
</feature>
<dbReference type="InterPro" id="IPR000307">
    <property type="entry name" value="Ribosomal_bS16"/>
</dbReference>
<evidence type="ECO:0000256" key="8">
    <source>
        <dbReference type="ARBA" id="ARBA00023274"/>
    </source>
</evidence>
<keyword evidence="6" id="KW-0689">Ribosomal protein</keyword>
<dbReference type="Pfam" id="PF00886">
    <property type="entry name" value="Ribosomal_S16"/>
    <property type="match status" value="1"/>
</dbReference>
<dbReference type="Gene3D" id="2.130.10.30">
    <property type="entry name" value="Regulator of chromosome condensation 1/beta-lactamase-inhibitor protein II"/>
    <property type="match status" value="2"/>
</dbReference>
<dbReference type="PANTHER" id="PTHR45622:SF76">
    <property type="entry name" value="HECT AND RLD DOMAIN CONTAINING E3 UBIQUITIN LIGASE 4, ISOFORM C"/>
    <property type="match status" value="1"/>
</dbReference>
<dbReference type="InterPro" id="IPR000569">
    <property type="entry name" value="HECT_dom"/>
</dbReference>
<dbReference type="Pfam" id="PF00632">
    <property type="entry name" value="HECT"/>
    <property type="match status" value="1"/>
</dbReference>
<evidence type="ECO:0000256" key="3">
    <source>
        <dbReference type="ARBA" id="ARBA00022679"/>
    </source>
</evidence>
<dbReference type="SUPFAM" id="SSF54565">
    <property type="entry name" value="Ribosomal protein S16"/>
    <property type="match status" value="1"/>
</dbReference>
<dbReference type="InterPro" id="IPR009091">
    <property type="entry name" value="RCC1/BLIP-II"/>
</dbReference>
<evidence type="ECO:0000256" key="12">
    <source>
        <dbReference type="PROSITE-ProRule" id="PRU00235"/>
    </source>
</evidence>
<dbReference type="GO" id="GO:0009966">
    <property type="term" value="P:regulation of signal transduction"/>
    <property type="evidence" value="ECO:0007669"/>
    <property type="project" value="UniProtKB-ARBA"/>
</dbReference>
<evidence type="ECO:0000256" key="6">
    <source>
        <dbReference type="ARBA" id="ARBA00022980"/>
    </source>
</evidence>
<dbReference type="PROSITE" id="PS50237">
    <property type="entry name" value="HECT"/>
    <property type="match status" value="1"/>
</dbReference>
<feature type="domain" description="HECT" evidence="14">
    <location>
        <begin position="750"/>
        <end position="1076"/>
    </location>
</feature>
<dbReference type="SMART" id="SM00119">
    <property type="entry name" value="HECTc"/>
    <property type="match status" value="1"/>
</dbReference>
<dbReference type="InterPro" id="IPR000408">
    <property type="entry name" value="Reg_chr_condens"/>
</dbReference>
<dbReference type="InterPro" id="IPR058923">
    <property type="entry name" value="RCC1-like_dom"/>
</dbReference>
<comment type="subcellular location">
    <subcellularLocation>
        <location evidence="1">Mitochondrion</location>
    </subcellularLocation>
</comment>
<dbReference type="Gene3D" id="3.30.1320.10">
    <property type="match status" value="1"/>
</dbReference>
<feature type="repeat" description="RCC1" evidence="12">
    <location>
        <begin position="286"/>
        <end position="337"/>
    </location>
</feature>
<dbReference type="GO" id="GO:0005759">
    <property type="term" value="C:mitochondrial matrix"/>
    <property type="evidence" value="ECO:0007669"/>
    <property type="project" value="UniProtKB-ARBA"/>
</dbReference>
<feature type="repeat" description="RCC1" evidence="12">
    <location>
        <begin position="23"/>
        <end position="77"/>
    </location>
</feature>
<sequence length="1953" mass="220311">MQLPRVNFETSHSKSENTIFRHLTMYCWGNTINGELGLGGIEENYILSPTEIVNFENINNIKSVACGNNHTLVVTEDGQLYACGSNDFGQLGHDGCRTKLQKIPGVESLVMTNVACGEAHSMALNEWGQLYTWGSDSCGQLGLETDEGILYKPKIVKSLASMLLVQISCGYKHCMALTNHGELYTWGSNEFGQLGLGLGPGNVSKPTLVNSLIGLPISFIACGGYHSFVVSKSGAVYGWGKNDFGQLGVNSQTSLSSPTQLKTIRSVKVKYISGGEDFSVFLTYDGGVFTCGAGMYGQLGHGSFSNEIVPRKVLELMGSTVTQVACGRRHTLTLVPSKGRVYSFGLGSVGQLGTKASINSNTPQLVLGPWLSPSGTSMIETNKEYIVKSIYAGGDQCFVKVTHKSLEINPDDYRILQESSQIWTVKLPDVINLSTILPENPVDQERMSFVEIVMSSLSCLNGSFLMLNDIHYTCTENNHGIDFELAALCFDAISHVRNTSLSDLILTSLASAVDSLSLPSPDVESLRFYLTLPIYHEFQNITNATILQVPYAEALLNLKNMDLTTIELWISSMPVMYFESLLMVYKNVLIDQLNTNTNSAQQTFWDKALIVATSVLAKLNKLNSNLNGHQVKKGQLKVPYTSFYIPQLADKIDIRFDYMRWIHADNNGIKNQDFYFCNYPFLFNAEAKTILLQVDQKLQMQQAMQAAATRAFTQLLFMDGTDGLINQFIELNVSRENMVEDTIRELSHYTQYDYKKPLKVKFIGEEAEDAGGVKKEFFMLLIKEILDPKFGMFVNYEETNMIWFNDSSFEDVTMYYLIGLMCGLAIYNFTIIDLPFPLALYKKLLNEPVTFQDLKDLDPITVKSFEELLAYNKPDLDEVFNLTFEITKEVYGEIQTIPLKTDGSNIIVNQKNKHEFVDLYVDMVLNRRVEKQFNVFKDAFLKVCGGRVLRLFHSQELMAVVVGNQDYDWIEWENNAEYKNGYTKDDETIKMFWEVFHEFDVDHKKKFLLFLTGSDRVPIMGMKAIKIYIQPTIDDNFLPVAHTCFNLLDLPRYQSKGKLKYKLTQAIHQTQGFSLGNNCRGRLIDLYMKLKNIIKYKTTRFLILSSGSIDSFSKIHASNYLSYYPSTPKVPIFSFLQIQLFYQFEYVQLHQKFLIQSSEVLFLGEDLRIPLRAPFSASFASVVGNFFSGNVDGIISLAVSTSNSGCHLVILSFSITMVMCCTPRLSLLKVIFSFLTNIIDETVSTALNNSSKIRYFKGRGNVLESTSAAYRFDGEKAKRDPTSLNNFLGEIYSLGIMESCEASELANCSMDALIDWSTPETVKHKTYDENCINNPFDILELQAANMDPFDLVPNQTPLRGDPPCANILSPLWESKSGRLIKRSVSLTDIHGVARLLEQNYIEQNKDDFIKNQLKDDCATVECLSISKKIDQSIENNVPVHIGENKIKNEELSIKLDLLSDQNKVDLENISYCNEQEKKQIREQTRQRIEMLIEKGKKNYEKNYSRKSLYCTPQRSNTESNLNKNINSRFIGSFNMNSNSFNKTPDSNIDINENITPDSSLVFPFNELNSFDLNSLKPEWVMDNFSDSEGPSDIQTENSLTEIGPIDNNKVDVKLKTLDRLGIVESKVNGSRTVLKSMQNKRIQKKGPFMANVPVQHMVQNYKNVENKDVIHGSVNSRKMKPIASSTPSSSDIVTTFKTPSTANSSIKSRTSLSRRSIANSVSPGTPLNVTKCIKKNSNNTTIVLFNKANERNTDVLRSSFKLNKSKSESKIGIPKPNVMNTTKISGLPVSKRFTMSFKGKENIHPHYLHLYKKASNIMRAFRLLKKLMPSSGGGDDFEKAKKSIRLVRHGCANRPFYHIVVVLQRRDCKAHPIEQLGTYDPMENHYGEKLVSFNLERIKYWMAKKARLSNPVAELLGLSGFLPIHPHTYMTAWRNRQRSKTESEQSETVTTTN</sequence>
<dbReference type="HAMAP" id="MF_00385">
    <property type="entry name" value="Ribosomal_bS16"/>
    <property type="match status" value="1"/>
</dbReference>
<dbReference type="InterPro" id="IPR023803">
    <property type="entry name" value="Ribosomal_bS16_dom_sf"/>
</dbReference>
<keyword evidence="16" id="KW-1185">Reference proteome</keyword>
<evidence type="ECO:0000256" key="7">
    <source>
        <dbReference type="ARBA" id="ARBA00023128"/>
    </source>
</evidence>
<dbReference type="InterPro" id="IPR035983">
    <property type="entry name" value="Hect_E3_ubiquitin_ligase"/>
</dbReference>
<evidence type="ECO:0000313" key="15">
    <source>
        <dbReference type="EMBL" id="KAE9535922.1"/>
    </source>
</evidence>
<dbReference type="GO" id="GO:0006412">
    <property type="term" value="P:translation"/>
    <property type="evidence" value="ECO:0007669"/>
    <property type="project" value="InterPro"/>
</dbReference>
<dbReference type="OrthoDB" id="5981550at2759"/>
<dbReference type="EMBL" id="VYZN01000025">
    <property type="protein sequence ID" value="KAE9535922.1"/>
    <property type="molecule type" value="Genomic_DNA"/>
</dbReference>
<evidence type="ECO:0000259" key="14">
    <source>
        <dbReference type="PROSITE" id="PS50237"/>
    </source>
</evidence>
<evidence type="ECO:0000256" key="5">
    <source>
        <dbReference type="ARBA" id="ARBA00022786"/>
    </source>
</evidence>
<protein>
    <recommendedName>
        <fullName evidence="9">Small ribosomal subunit protein bS16m</fullName>
    </recommendedName>
    <alternativeName>
        <fullName evidence="10">28S ribosomal protein S16, mitochondrial</fullName>
    </alternativeName>
</protein>
<dbReference type="Gene3D" id="3.90.1750.10">
    <property type="entry name" value="Hect, E3 ligase catalytic domains"/>
    <property type="match status" value="1"/>
</dbReference>
<dbReference type="Gene3D" id="3.30.2410.10">
    <property type="entry name" value="Hect, E3 ligase catalytic domain"/>
    <property type="match status" value="1"/>
</dbReference>
<organism evidence="15 16">
    <name type="scientific">Aphis glycines</name>
    <name type="common">Soybean aphid</name>
    <dbReference type="NCBI Taxonomy" id="307491"/>
    <lineage>
        <taxon>Eukaryota</taxon>
        <taxon>Metazoa</taxon>
        <taxon>Ecdysozoa</taxon>
        <taxon>Arthropoda</taxon>
        <taxon>Hexapoda</taxon>
        <taxon>Insecta</taxon>
        <taxon>Pterygota</taxon>
        <taxon>Neoptera</taxon>
        <taxon>Paraneoptera</taxon>
        <taxon>Hemiptera</taxon>
        <taxon>Sternorrhyncha</taxon>
        <taxon>Aphidomorpha</taxon>
        <taxon>Aphidoidea</taxon>
        <taxon>Aphididae</taxon>
        <taxon>Aphidini</taxon>
        <taxon>Aphis</taxon>
        <taxon>Aphis</taxon>
    </lineage>
</organism>
<comment type="similarity">
    <text evidence="2">Belongs to the bacterial ribosomal protein bS16 family.</text>
</comment>
<evidence type="ECO:0000256" key="2">
    <source>
        <dbReference type="ARBA" id="ARBA00006668"/>
    </source>
</evidence>
<gene>
    <name evidence="15" type="ORF">AGLY_007823</name>
</gene>
<dbReference type="CDD" id="cd00078">
    <property type="entry name" value="HECTc"/>
    <property type="match status" value="1"/>
</dbReference>
<proteinExistence type="inferred from homology"/>
<dbReference type="Pfam" id="PF25390">
    <property type="entry name" value="WD40_RLD"/>
    <property type="match status" value="1"/>
</dbReference>
<feature type="compositionally biased region" description="Polar residues" evidence="13">
    <location>
        <begin position="1683"/>
        <end position="1721"/>
    </location>
</feature>
<dbReference type="SUPFAM" id="SSF56204">
    <property type="entry name" value="Hect, E3 ligase catalytic domain"/>
    <property type="match status" value="1"/>
</dbReference>
<dbReference type="PROSITE" id="PS50012">
    <property type="entry name" value="RCC1_3"/>
    <property type="match status" value="7"/>
</dbReference>
<feature type="repeat" description="RCC1" evidence="12">
    <location>
        <begin position="181"/>
        <end position="233"/>
    </location>
</feature>
<dbReference type="NCBIfam" id="TIGR00002">
    <property type="entry name" value="S16"/>
    <property type="match status" value="1"/>
</dbReference>
<dbReference type="PROSITE" id="PS00626">
    <property type="entry name" value="RCC1_2"/>
    <property type="match status" value="3"/>
</dbReference>
<dbReference type="FunFam" id="3.30.2410.10:FF:000003">
    <property type="entry name" value="probable E3 ubiquitin-protein ligase HERC4 isoform X1"/>
    <property type="match status" value="1"/>
</dbReference>
<evidence type="ECO:0000256" key="11">
    <source>
        <dbReference type="PROSITE-ProRule" id="PRU00104"/>
    </source>
</evidence>
<dbReference type="InterPro" id="IPR051709">
    <property type="entry name" value="Ub-ligase/GTPase-reg"/>
</dbReference>
<feature type="repeat" description="RCC1" evidence="12">
    <location>
        <begin position="128"/>
        <end position="180"/>
    </location>
</feature>
<feature type="region of interest" description="Disordered" evidence="13">
    <location>
        <begin position="1679"/>
        <end position="1721"/>
    </location>
</feature>
<evidence type="ECO:0000256" key="4">
    <source>
        <dbReference type="ARBA" id="ARBA00022737"/>
    </source>
</evidence>
<name>A0A6G0TN46_APHGL</name>